<keyword evidence="2" id="KW-1185">Reference proteome</keyword>
<protein>
    <submittedName>
        <fullName evidence="1">Uncharacterized protein</fullName>
    </submittedName>
</protein>
<evidence type="ECO:0000313" key="1">
    <source>
        <dbReference type="EMBL" id="PVE42274.1"/>
    </source>
</evidence>
<evidence type="ECO:0000313" key="2">
    <source>
        <dbReference type="Proteomes" id="UP000037507"/>
    </source>
</evidence>
<gene>
    <name evidence="1" type="ORF">H663_012935</name>
</gene>
<dbReference type="AlphaFoldDB" id="A0A2T7UC91"/>
<dbReference type="Proteomes" id="UP000037507">
    <property type="component" value="Unassembled WGS sequence"/>
</dbReference>
<sequence>MKSEAKIERLDYWESGSESLGAPAWATGVGLRGWIAAKAPLIQMTGRANFMGPDQSGRGCAH</sequence>
<organism evidence="1 2">
    <name type="scientific">Limnohabitans planktonicus II-D5</name>
    <dbReference type="NCBI Taxonomy" id="1293045"/>
    <lineage>
        <taxon>Bacteria</taxon>
        <taxon>Pseudomonadati</taxon>
        <taxon>Pseudomonadota</taxon>
        <taxon>Betaproteobacteria</taxon>
        <taxon>Burkholderiales</taxon>
        <taxon>Comamonadaceae</taxon>
        <taxon>Limnohabitans</taxon>
    </lineage>
</organism>
<dbReference type="EMBL" id="LFYT02000016">
    <property type="protein sequence ID" value="PVE42274.1"/>
    <property type="molecule type" value="Genomic_DNA"/>
</dbReference>
<proteinExistence type="predicted"/>
<comment type="caution">
    <text evidence="1">The sequence shown here is derived from an EMBL/GenBank/DDBJ whole genome shotgun (WGS) entry which is preliminary data.</text>
</comment>
<reference evidence="1" key="1">
    <citation type="submission" date="2017-04" db="EMBL/GenBank/DDBJ databases">
        <title>Unexpected and diverse lifestyles within the genus Limnohabitans.</title>
        <authorList>
            <person name="Kasalicky V."/>
            <person name="Mehrshad M."/>
            <person name="Andrei S.-A."/>
            <person name="Salcher M."/>
            <person name="Kratochvilova H."/>
            <person name="Simek K."/>
            <person name="Ghai R."/>
        </authorList>
    </citation>
    <scope>NUCLEOTIDE SEQUENCE [LARGE SCALE GENOMIC DNA]</scope>
    <source>
        <strain evidence="1">II-D5</strain>
    </source>
</reference>
<accession>A0A2T7UC91</accession>
<name>A0A2T7UC91_9BURK</name>